<organism evidence="19">
    <name type="scientific">Magnetococcus massalia (strain MO-1)</name>
    <dbReference type="NCBI Taxonomy" id="451514"/>
    <lineage>
        <taxon>Bacteria</taxon>
        <taxon>Pseudomonadati</taxon>
        <taxon>Pseudomonadota</taxon>
        <taxon>Magnetococcia</taxon>
        <taxon>Magnetococcales</taxon>
        <taxon>Magnetococcaceae</taxon>
        <taxon>Magnetococcus</taxon>
    </lineage>
</organism>
<dbReference type="InterPro" id="IPR001638">
    <property type="entry name" value="Solute-binding_3/MltF_N"/>
</dbReference>
<feature type="domain" description="Histidine kinase" evidence="16">
    <location>
        <begin position="478"/>
        <end position="701"/>
    </location>
</feature>
<dbReference type="InterPro" id="IPR036890">
    <property type="entry name" value="HATPase_C_sf"/>
</dbReference>
<keyword evidence="11" id="KW-0902">Two-component regulatory system</keyword>
<evidence type="ECO:0000256" key="12">
    <source>
        <dbReference type="ARBA" id="ARBA00023136"/>
    </source>
</evidence>
<dbReference type="PROSITE" id="PS50112">
    <property type="entry name" value="PAS"/>
    <property type="match status" value="1"/>
</dbReference>
<evidence type="ECO:0000256" key="4">
    <source>
        <dbReference type="ARBA" id="ARBA00022553"/>
    </source>
</evidence>
<dbReference type="SMART" id="SM00388">
    <property type="entry name" value="HisKA"/>
    <property type="match status" value="1"/>
</dbReference>
<evidence type="ECO:0000256" key="14">
    <source>
        <dbReference type="SAM" id="Coils"/>
    </source>
</evidence>
<name>A0A1S7LMR8_MAGMO</name>
<dbReference type="CDD" id="cd00082">
    <property type="entry name" value="HisKA"/>
    <property type="match status" value="1"/>
</dbReference>
<feature type="domain" description="PAS" evidence="18">
    <location>
        <begin position="338"/>
        <end position="380"/>
    </location>
</feature>
<keyword evidence="7" id="KW-0547">Nucleotide-binding</keyword>
<dbReference type="InterPro" id="IPR036097">
    <property type="entry name" value="HisK_dim/P_sf"/>
</dbReference>
<dbReference type="InterPro" id="IPR011006">
    <property type="entry name" value="CheY-like_superfamily"/>
</dbReference>
<dbReference type="PANTHER" id="PTHR45339:SF1">
    <property type="entry name" value="HYBRID SIGNAL TRANSDUCTION HISTIDINE KINASE J"/>
    <property type="match status" value="1"/>
</dbReference>
<dbReference type="GO" id="GO:0000155">
    <property type="term" value="F:phosphorelay sensor kinase activity"/>
    <property type="evidence" value="ECO:0007669"/>
    <property type="project" value="InterPro"/>
</dbReference>
<dbReference type="Gene3D" id="3.30.450.20">
    <property type="entry name" value="PAS domain"/>
    <property type="match status" value="1"/>
</dbReference>
<dbReference type="Gene3D" id="1.10.287.130">
    <property type="match status" value="1"/>
</dbReference>
<feature type="coiled-coil region" evidence="14">
    <location>
        <begin position="303"/>
        <end position="341"/>
    </location>
</feature>
<dbReference type="Gene3D" id="3.40.50.2300">
    <property type="match status" value="1"/>
</dbReference>
<dbReference type="InterPro" id="IPR035965">
    <property type="entry name" value="PAS-like_dom_sf"/>
</dbReference>
<dbReference type="PANTHER" id="PTHR45339">
    <property type="entry name" value="HYBRID SIGNAL TRANSDUCTION HISTIDINE KINASE J"/>
    <property type="match status" value="1"/>
</dbReference>
<dbReference type="SUPFAM" id="SSF55874">
    <property type="entry name" value="ATPase domain of HSP90 chaperone/DNA topoisomerase II/histidine kinase"/>
    <property type="match status" value="1"/>
</dbReference>
<keyword evidence="9" id="KW-0067">ATP-binding</keyword>
<feature type="domain" description="Response regulatory" evidence="17">
    <location>
        <begin position="723"/>
        <end position="842"/>
    </location>
</feature>
<dbReference type="InterPro" id="IPR001789">
    <property type="entry name" value="Sig_transdc_resp-reg_receiver"/>
</dbReference>
<dbReference type="Gene3D" id="3.40.190.10">
    <property type="entry name" value="Periplasmic binding protein-like II"/>
    <property type="match status" value="2"/>
</dbReference>
<dbReference type="EMBL" id="LO017727">
    <property type="protein sequence ID" value="CRH07928.1"/>
    <property type="molecule type" value="Genomic_DNA"/>
</dbReference>
<dbReference type="SUPFAM" id="SSF52172">
    <property type="entry name" value="CheY-like"/>
    <property type="match status" value="1"/>
</dbReference>
<dbReference type="CDD" id="cd16922">
    <property type="entry name" value="HATPase_EvgS-ArcB-TorS-like"/>
    <property type="match status" value="1"/>
</dbReference>
<comment type="subcellular location">
    <subcellularLocation>
        <location evidence="2">Membrane</location>
    </subcellularLocation>
</comment>
<gene>
    <name evidence="19" type="ORF">MAGMO_3799</name>
</gene>
<evidence type="ECO:0000256" key="13">
    <source>
        <dbReference type="PROSITE-ProRule" id="PRU00169"/>
    </source>
</evidence>
<keyword evidence="6 15" id="KW-0812">Transmembrane</keyword>
<reference evidence="19" key="1">
    <citation type="submission" date="2015-04" db="EMBL/GenBank/DDBJ databases">
        <authorList>
            <person name="Syromyatnikov M.Y."/>
            <person name="Popov V.N."/>
        </authorList>
    </citation>
    <scope>NUCLEOTIDE SEQUENCE</scope>
    <source>
        <strain evidence="19">MO-1</strain>
    </source>
</reference>
<dbReference type="GO" id="GO:0005524">
    <property type="term" value="F:ATP binding"/>
    <property type="evidence" value="ECO:0007669"/>
    <property type="project" value="UniProtKB-KW"/>
</dbReference>
<keyword evidence="5 19" id="KW-0808">Transferase</keyword>
<proteinExistence type="predicted"/>
<dbReference type="SUPFAM" id="SSF53850">
    <property type="entry name" value="Periplasmic binding protein-like II"/>
    <property type="match status" value="1"/>
</dbReference>
<dbReference type="InterPro" id="IPR003661">
    <property type="entry name" value="HisK_dim/P_dom"/>
</dbReference>
<dbReference type="SMART" id="SM00062">
    <property type="entry name" value="PBPb"/>
    <property type="match status" value="1"/>
</dbReference>
<dbReference type="CDD" id="cd17546">
    <property type="entry name" value="REC_hyHK_CKI1_RcsC-like"/>
    <property type="match status" value="1"/>
</dbReference>
<dbReference type="Pfam" id="PF00512">
    <property type="entry name" value="HisKA"/>
    <property type="match status" value="1"/>
</dbReference>
<dbReference type="GO" id="GO:0016020">
    <property type="term" value="C:membrane"/>
    <property type="evidence" value="ECO:0007669"/>
    <property type="project" value="UniProtKB-SubCell"/>
</dbReference>
<dbReference type="InterPro" id="IPR004358">
    <property type="entry name" value="Sig_transdc_His_kin-like_C"/>
</dbReference>
<dbReference type="Pfam" id="PF02518">
    <property type="entry name" value="HATPase_c"/>
    <property type="match status" value="1"/>
</dbReference>
<evidence type="ECO:0000256" key="10">
    <source>
        <dbReference type="ARBA" id="ARBA00022989"/>
    </source>
</evidence>
<evidence type="ECO:0000256" key="8">
    <source>
        <dbReference type="ARBA" id="ARBA00022777"/>
    </source>
</evidence>
<evidence type="ECO:0000256" key="7">
    <source>
        <dbReference type="ARBA" id="ARBA00022741"/>
    </source>
</evidence>
<evidence type="ECO:0000256" key="3">
    <source>
        <dbReference type="ARBA" id="ARBA00012438"/>
    </source>
</evidence>
<evidence type="ECO:0000259" key="16">
    <source>
        <dbReference type="PROSITE" id="PS50109"/>
    </source>
</evidence>
<keyword evidence="14" id="KW-0175">Coiled coil</keyword>
<dbReference type="Pfam" id="PF00497">
    <property type="entry name" value="SBP_bac_3"/>
    <property type="match status" value="1"/>
</dbReference>
<dbReference type="Gene3D" id="3.30.565.10">
    <property type="entry name" value="Histidine kinase-like ATPase, C-terminal domain"/>
    <property type="match status" value="1"/>
</dbReference>
<evidence type="ECO:0000256" key="9">
    <source>
        <dbReference type="ARBA" id="ARBA00022840"/>
    </source>
</evidence>
<keyword evidence="10 15" id="KW-1133">Transmembrane helix</keyword>
<dbReference type="Pfam" id="PF13188">
    <property type="entry name" value="PAS_8"/>
    <property type="match status" value="1"/>
</dbReference>
<dbReference type="AlphaFoldDB" id="A0A1S7LMR8"/>
<evidence type="ECO:0000256" key="15">
    <source>
        <dbReference type="SAM" id="Phobius"/>
    </source>
</evidence>
<dbReference type="SMART" id="SM00387">
    <property type="entry name" value="HATPase_c"/>
    <property type="match status" value="1"/>
</dbReference>
<sequence length="851" mass="94892">MRCYPLHHWLFVSLYAALILGFLAHQPLHAAKPQPSTLLTVGAYQNPPMIYMDKHGQVQGLARDVMDLIAEREGWNITYRFGSWQDHLQSLRKRELDILPAIAASRERDRFLDFSKEGFFTNWGQFFVQPKAPIHSILDLNKRRIGALEGDIFLKAFHGLVQSFKLDVEIVTFPSYVDVMQALQNGFVDAGLVNRLFGKTQSNRWNLRSTGIVFHPINVTLAVPEGMHTTQLRAIEQQLRQLQQDPHSPLHALVDQWLGGQHTLLAKRGWLTAAFWIGLGLITLLALHSYLLKRRIGSKTIDLKREIEERSRAEEALQQAHDQLEKRVRERTRELEVSEMRFRNLFNTALVPLFRTSLDGEEVLLANPALAKLLGYANMDELQASSNPNNAYVDDKVRTGFITQLSLKGIVENFEAELYKADGSHIFVEMSAILYPDAGYLEGSIVDITARKLQERALMQAKESAERASHAKSDFLATLSHEIRTPLNGIIGMLAPLANSDLNATQRHQVTLIARSSTLLLDLLNDILDFSKVEAGQLALEKSPFEVESLLKDVCGVLSETAHKKGIALNYLMEGDAPGRLMGDAVRMRQILLNLTNNAVKFTDQGSVLILLTMKRNAEQQSEMALTFEIKDTGWGMTEETLATVFEPFCQGDGSFDRRHGGTGLGLSISRRLAEAMGGSLTVQSRQGIGSHFFFRLTLPIVEQSTPVESAVDQPEVSIAPMHILLVEDDPINQEVSQGMLEDLGHQVTMVENGELAVARSLEGVYQLILMDVRMPGMDGITATRLIRERESLQQQTPIAILGLTADTLKDTLEACLESGMDDVLTKPIQAEKLMMAISALQRHSTAGSIG</sequence>
<dbReference type="SUPFAM" id="SSF47384">
    <property type="entry name" value="Homodimeric domain of signal transducing histidine kinase"/>
    <property type="match status" value="1"/>
</dbReference>
<feature type="transmembrane region" description="Helical" evidence="15">
    <location>
        <begin position="270"/>
        <end position="292"/>
    </location>
</feature>
<dbReference type="NCBIfam" id="TIGR00229">
    <property type="entry name" value="sensory_box"/>
    <property type="match status" value="1"/>
</dbReference>
<feature type="modified residue" description="4-aspartylphosphate" evidence="13">
    <location>
        <position position="772"/>
    </location>
</feature>
<dbReference type="FunFam" id="3.30.565.10:FF:000010">
    <property type="entry name" value="Sensor histidine kinase RcsC"/>
    <property type="match status" value="1"/>
</dbReference>
<evidence type="ECO:0000256" key="2">
    <source>
        <dbReference type="ARBA" id="ARBA00004370"/>
    </source>
</evidence>
<dbReference type="InterPro" id="IPR003594">
    <property type="entry name" value="HATPase_dom"/>
</dbReference>
<evidence type="ECO:0000256" key="6">
    <source>
        <dbReference type="ARBA" id="ARBA00022692"/>
    </source>
</evidence>
<evidence type="ECO:0000256" key="11">
    <source>
        <dbReference type="ARBA" id="ARBA00023012"/>
    </source>
</evidence>
<evidence type="ECO:0000256" key="5">
    <source>
        <dbReference type="ARBA" id="ARBA00022679"/>
    </source>
</evidence>
<comment type="catalytic activity">
    <reaction evidence="1">
        <text>ATP + protein L-histidine = ADP + protein N-phospho-L-histidine.</text>
        <dbReference type="EC" id="2.7.13.3"/>
    </reaction>
</comment>
<dbReference type="EC" id="2.7.13.3" evidence="3"/>
<keyword evidence="4 13" id="KW-0597">Phosphoprotein</keyword>
<dbReference type="SUPFAM" id="SSF55785">
    <property type="entry name" value="PYP-like sensor domain (PAS domain)"/>
    <property type="match status" value="1"/>
</dbReference>
<accession>A0A1S7LMR8</accession>
<evidence type="ECO:0000259" key="18">
    <source>
        <dbReference type="PROSITE" id="PS50112"/>
    </source>
</evidence>
<dbReference type="PRINTS" id="PR00344">
    <property type="entry name" value="BCTRLSENSOR"/>
</dbReference>
<dbReference type="PROSITE" id="PS50110">
    <property type="entry name" value="RESPONSE_REGULATORY"/>
    <property type="match status" value="1"/>
</dbReference>
<dbReference type="FunFam" id="1.10.287.130:FF:000004">
    <property type="entry name" value="Ethylene receptor 1"/>
    <property type="match status" value="1"/>
</dbReference>
<dbReference type="Pfam" id="PF00072">
    <property type="entry name" value="Response_reg"/>
    <property type="match status" value="1"/>
</dbReference>
<protein>
    <recommendedName>
        <fullName evidence="3">histidine kinase</fullName>
        <ecNumber evidence="3">2.7.13.3</ecNumber>
    </recommendedName>
</protein>
<dbReference type="PROSITE" id="PS50109">
    <property type="entry name" value="HIS_KIN"/>
    <property type="match status" value="1"/>
</dbReference>
<evidence type="ECO:0000256" key="1">
    <source>
        <dbReference type="ARBA" id="ARBA00000085"/>
    </source>
</evidence>
<dbReference type="InterPro" id="IPR005467">
    <property type="entry name" value="His_kinase_dom"/>
</dbReference>
<evidence type="ECO:0000259" key="17">
    <source>
        <dbReference type="PROSITE" id="PS50110"/>
    </source>
</evidence>
<keyword evidence="8 19" id="KW-0418">Kinase</keyword>
<dbReference type="SMART" id="SM00448">
    <property type="entry name" value="REC"/>
    <property type="match status" value="1"/>
</dbReference>
<keyword evidence="12 15" id="KW-0472">Membrane</keyword>
<dbReference type="InterPro" id="IPR000014">
    <property type="entry name" value="PAS"/>
</dbReference>
<evidence type="ECO:0000313" key="19">
    <source>
        <dbReference type="EMBL" id="CRH07928.1"/>
    </source>
</evidence>